<name>A0A3B0X9Z4_9ZZZZ</name>
<evidence type="ECO:0000256" key="1">
    <source>
        <dbReference type="SAM" id="MobiDB-lite"/>
    </source>
</evidence>
<reference evidence="2" key="1">
    <citation type="submission" date="2018-06" db="EMBL/GenBank/DDBJ databases">
        <authorList>
            <person name="Zhirakovskaya E."/>
        </authorList>
    </citation>
    <scope>NUCLEOTIDE SEQUENCE</scope>
</reference>
<protein>
    <submittedName>
        <fullName evidence="2">Uncharacterized protein</fullName>
    </submittedName>
</protein>
<accession>A0A3B0X9Z4</accession>
<sequence>MNLPPAQQRLVDGFRNRLQDADALTADSLLKQTEQSEAYQNPGHPDHLARTRMYPVQI</sequence>
<proteinExistence type="predicted"/>
<organism evidence="2">
    <name type="scientific">hydrothermal vent metagenome</name>
    <dbReference type="NCBI Taxonomy" id="652676"/>
    <lineage>
        <taxon>unclassified sequences</taxon>
        <taxon>metagenomes</taxon>
        <taxon>ecological metagenomes</taxon>
    </lineage>
</organism>
<gene>
    <name evidence="2" type="ORF">MNBD_GAMMA11-1801</name>
</gene>
<dbReference type="AlphaFoldDB" id="A0A3B0X9Z4"/>
<evidence type="ECO:0000313" key="2">
    <source>
        <dbReference type="EMBL" id="VAW61213.1"/>
    </source>
</evidence>
<feature type="region of interest" description="Disordered" evidence="1">
    <location>
        <begin position="35"/>
        <end position="58"/>
    </location>
</feature>
<dbReference type="EMBL" id="UOFG01000141">
    <property type="protein sequence ID" value="VAW61213.1"/>
    <property type="molecule type" value="Genomic_DNA"/>
</dbReference>